<dbReference type="PROSITE" id="PS51257">
    <property type="entry name" value="PROKAR_LIPOPROTEIN"/>
    <property type="match status" value="1"/>
</dbReference>
<keyword evidence="1" id="KW-0732">Signal</keyword>
<organism evidence="2 3">
    <name type="scientific">Emticicia aquatilis</name>
    <dbReference type="NCBI Taxonomy" id="1537369"/>
    <lineage>
        <taxon>Bacteria</taxon>
        <taxon>Pseudomonadati</taxon>
        <taxon>Bacteroidota</taxon>
        <taxon>Cytophagia</taxon>
        <taxon>Cytophagales</taxon>
        <taxon>Leadbetterellaceae</taxon>
        <taxon>Emticicia</taxon>
    </lineage>
</organism>
<sequence>MKKIALFALIISSLSASACDLCGCANGSSFVGLLPRSGSQFVGLRYRLRSFDSHLNSQMLKTKEDYQTLEVWGRFYPIKNLQVLAFMPYNDNQQTLLYSGTKTQKKGIGDVLLLAHYNILNTFLDSTNTSGIYHNLMIGGGIKLPTGKFEYGYSDAEVNPNFQLGTGSTDFLVSAIHTVRYKKIGLNTEVGGRISTKSNEHYKFGNRLSASLTAFYTKNFGHLSIMPNIGSAIDYGFKDHKEGVLNSQTGGYTLLGSLGVQAYYKAFSAGFTFQEPLAQNLGGGELKTRPQSSVFLTVGF</sequence>
<proteinExistence type="predicted"/>
<protein>
    <recommendedName>
        <fullName evidence="4">Transporter</fullName>
    </recommendedName>
</protein>
<dbReference type="AlphaFoldDB" id="A0A916Z385"/>
<gene>
    <name evidence="2" type="ORF">GCM10011514_42580</name>
</gene>
<dbReference type="RefSeq" id="WP_188769180.1">
    <property type="nucleotide sequence ID" value="NZ_BMKK01000010.1"/>
</dbReference>
<accession>A0A916Z385</accession>
<reference evidence="2" key="1">
    <citation type="journal article" date="2014" name="Int. J. Syst. Evol. Microbiol.">
        <title>Complete genome sequence of Corynebacterium casei LMG S-19264T (=DSM 44701T), isolated from a smear-ripened cheese.</title>
        <authorList>
            <consortium name="US DOE Joint Genome Institute (JGI-PGF)"/>
            <person name="Walter F."/>
            <person name="Albersmeier A."/>
            <person name="Kalinowski J."/>
            <person name="Ruckert C."/>
        </authorList>
    </citation>
    <scope>NUCLEOTIDE SEQUENCE</scope>
    <source>
        <strain evidence="2">CGMCC 1.15958</strain>
    </source>
</reference>
<evidence type="ECO:0000313" key="3">
    <source>
        <dbReference type="Proteomes" id="UP000609064"/>
    </source>
</evidence>
<feature type="chain" id="PRO_5037219516" description="Transporter" evidence="1">
    <location>
        <begin position="19"/>
        <end position="300"/>
    </location>
</feature>
<dbReference type="EMBL" id="BMKK01000010">
    <property type="protein sequence ID" value="GGD73962.1"/>
    <property type="molecule type" value="Genomic_DNA"/>
</dbReference>
<dbReference type="Proteomes" id="UP000609064">
    <property type="component" value="Unassembled WGS sequence"/>
</dbReference>
<reference evidence="2" key="2">
    <citation type="submission" date="2020-09" db="EMBL/GenBank/DDBJ databases">
        <authorList>
            <person name="Sun Q."/>
            <person name="Zhou Y."/>
        </authorList>
    </citation>
    <scope>NUCLEOTIDE SEQUENCE</scope>
    <source>
        <strain evidence="2">CGMCC 1.15958</strain>
    </source>
</reference>
<comment type="caution">
    <text evidence="2">The sequence shown here is derived from an EMBL/GenBank/DDBJ whole genome shotgun (WGS) entry which is preliminary data.</text>
</comment>
<name>A0A916Z385_9BACT</name>
<evidence type="ECO:0000313" key="2">
    <source>
        <dbReference type="EMBL" id="GGD73962.1"/>
    </source>
</evidence>
<evidence type="ECO:0008006" key="4">
    <source>
        <dbReference type="Google" id="ProtNLM"/>
    </source>
</evidence>
<feature type="signal peptide" evidence="1">
    <location>
        <begin position="1"/>
        <end position="18"/>
    </location>
</feature>
<keyword evidence="3" id="KW-1185">Reference proteome</keyword>
<evidence type="ECO:0000256" key="1">
    <source>
        <dbReference type="SAM" id="SignalP"/>
    </source>
</evidence>